<evidence type="ECO:0000313" key="1">
    <source>
        <dbReference type="EMBL" id="KAF5696868.1"/>
    </source>
</evidence>
<feature type="non-terminal residue" evidence="1">
    <location>
        <position position="1"/>
    </location>
</feature>
<protein>
    <submittedName>
        <fullName evidence="1">Uncharacterized protein</fullName>
    </submittedName>
</protein>
<name>A0A8H6CYF2_9HYPO</name>
<keyword evidence="2" id="KW-1185">Reference proteome</keyword>
<comment type="caution">
    <text evidence="1">The sequence shown here is derived from an EMBL/GenBank/DDBJ whole genome shotgun (WGS) entry which is preliminary data.</text>
</comment>
<organism evidence="1 2">
    <name type="scientific">Fusarium mundagurra</name>
    <dbReference type="NCBI Taxonomy" id="1567541"/>
    <lineage>
        <taxon>Eukaryota</taxon>
        <taxon>Fungi</taxon>
        <taxon>Dikarya</taxon>
        <taxon>Ascomycota</taxon>
        <taxon>Pezizomycotina</taxon>
        <taxon>Sordariomycetes</taxon>
        <taxon>Hypocreomycetidae</taxon>
        <taxon>Hypocreales</taxon>
        <taxon>Nectriaceae</taxon>
        <taxon>Fusarium</taxon>
        <taxon>Fusarium fujikuroi species complex</taxon>
    </lineage>
</organism>
<dbReference type="EMBL" id="JAAOAN010001117">
    <property type="protein sequence ID" value="KAF5696868.1"/>
    <property type="molecule type" value="Genomic_DNA"/>
</dbReference>
<reference evidence="1 2" key="1">
    <citation type="submission" date="2020-05" db="EMBL/GenBank/DDBJ databases">
        <title>Identification and distribution of gene clusters putatively required for synthesis of sphingolipid metabolism inhibitors in phylogenetically diverse species of the filamentous fungus Fusarium.</title>
        <authorList>
            <person name="Kim H.-S."/>
            <person name="Busman M."/>
            <person name="Brown D.W."/>
            <person name="Divon H."/>
            <person name="Uhlig S."/>
            <person name="Proctor R.H."/>
        </authorList>
    </citation>
    <scope>NUCLEOTIDE SEQUENCE [LARGE SCALE GENOMIC DNA]</scope>
    <source>
        <strain evidence="1 2">NRRL 66235</strain>
    </source>
</reference>
<dbReference type="AlphaFoldDB" id="A0A8H6CYF2"/>
<gene>
    <name evidence="1" type="ORF">FMUND_15576</name>
</gene>
<dbReference type="Proteomes" id="UP000544331">
    <property type="component" value="Unassembled WGS sequence"/>
</dbReference>
<sequence>MSLSSSASTGKRRTSLARAGSILFKLNFRRNDPGERRRLLPLVCKIAHRVVQCQDSLVEELLQCILRDTDLIVAGIGFGEFAAMVDTNGLT</sequence>
<evidence type="ECO:0000313" key="2">
    <source>
        <dbReference type="Proteomes" id="UP000544331"/>
    </source>
</evidence>
<proteinExistence type="predicted"/>
<accession>A0A8H6CYF2</accession>